<reference evidence="6 7" key="1">
    <citation type="journal article" date="2023" name="bioRxiv">
        <title>Conserved and derived expression patterns and positive selection on dental genes reveal complex evolutionary context of ever-growing rodent molars.</title>
        <authorList>
            <person name="Calamari Z.T."/>
            <person name="Song A."/>
            <person name="Cohen E."/>
            <person name="Akter M."/>
            <person name="Roy R.D."/>
            <person name="Hallikas O."/>
            <person name="Christensen M.M."/>
            <person name="Li P."/>
            <person name="Marangoni P."/>
            <person name="Jernvall J."/>
            <person name="Klein O.D."/>
        </authorList>
    </citation>
    <scope>NUCLEOTIDE SEQUENCE [LARGE SCALE GENOMIC DNA]</scope>
    <source>
        <strain evidence="6">V071</strain>
    </source>
</reference>
<comment type="caution">
    <text evidence="6">The sequence shown here is derived from an EMBL/GenBank/DDBJ whole genome shotgun (WGS) entry which is preliminary data.</text>
</comment>
<dbReference type="Proteomes" id="UP001488838">
    <property type="component" value="Unassembled WGS sequence"/>
</dbReference>
<sequence>MGPRASWVGSQTSFALTSAVALGPDCGICPVLKEDLALFLGPSLPDYVDFVSQYRNESAVLKNAENLKICADNKLTEEDKANVKSLLKEVRRRGRKDTGCSAQSSQTRPPGSLPPQYHLASIGFLDQPPESINISAWHLFSSPDLLS</sequence>
<dbReference type="Gene3D" id="1.20.920.50">
    <property type="match status" value="1"/>
</dbReference>
<dbReference type="InterPro" id="IPR016126">
    <property type="entry name" value="Secretoglobin"/>
</dbReference>
<keyword evidence="4" id="KW-0732">Signal</keyword>
<evidence type="ECO:0000256" key="5">
    <source>
        <dbReference type="SAM" id="MobiDB-lite"/>
    </source>
</evidence>
<dbReference type="GO" id="GO:0005496">
    <property type="term" value="F:steroid binding"/>
    <property type="evidence" value="ECO:0007669"/>
    <property type="project" value="TreeGrafter"/>
</dbReference>
<dbReference type="SMART" id="SM00096">
    <property type="entry name" value="UTG"/>
    <property type="match status" value="1"/>
</dbReference>
<evidence type="ECO:0000256" key="2">
    <source>
        <dbReference type="ARBA" id="ARBA00008650"/>
    </source>
</evidence>
<proteinExistence type="inferred from homology"/>
<comment type="subcellular location">
    <subcellularLocation>
        <location evidence="1">Secreted</location>
    </subcellularLocation>
</comment>
<name>A0AAW0H2T6_MYOGA</name>
<accession>A0AAW0H2T6</accession>
<dbReference type="GO" id="GO:0005576">
    <property type="term" value="C:extracellular region"/>
    <property type="evidence" value="ECO:0007669"/>
    <property type="project" value="UniProtKB-SubCell"/>
</dbReference>
<dbReference type="InterPro" id="IPR035960">
    <property type="entry name" value="Secretoglobin_sf"/>
</dbReference>
<dbReference type="InterPro" id="IPR006178">
    <property type="entry name" value="CH1-like"/>
</dbReference>
<evidence type="ECO:0000313" key="6">
    <source>
        <dbReference type="EMBL" id="KAK7796036.1"/>
    </source>
</evidence>
<dbReference type="PANTHER" id="PTHR21226:SF8">
    <property type="entry name" value="ABPA10-RELATED"/>
    <property type="match status" value="1"/>
</dbReference>
<dbReference type="PROSITE" id="PS51311">
    <property type="entry name" value="SCGB"/>
    <property type="match status" value="1"/>
</dbReference>
<protein>
    <submittedName>
        <fullName evidence="6">Uncharacterized protein</fullName>
    </submittedName>
</protein>
<feature type="compositionally biased region" description="Polar residues" evidence="5">
    <location>
        <begin position="100"/>
        <end position="109"/>
    </location>
</feature>
<gene>
    <name evidence="6" type="ORF">U0070_014006</name>
</gene>
<evidence type="ECO:0000313" key="7">
    <source>
        <dbReference type="Proteomes" id="UP001488838"/>
    </source>
</evidence>
<comment type="similarity">
    <text evidence="2">Belongs to the secretoglobin family.</text>
</comment>
<evidence type="ECO:0000256" key="4">
    <source>
        <dbReference type="ARBA" id="ARBA00022729"/>
    </source>
</evidence>
<dbReference type="PANTHER" id="PTHR21226">
    <property type="entry name" value="ABPA10-RELATED"/>
    <property type="match status" value="1"/>
</dbReference>
<dbReference type="InterPro" id="IPR053723">
    <property type="entry name" value="Secretoglobin_Domain_sf"/>
</dbReference>
<feature type="region of interest" description="Disordered" evidence="5">
    <location>
        <begin position="90"/>
        <end position="115"/>
    </location>
</feature>
<dbReference type="Pfam" id="PF01099">
    <property type="entry name" value="Uteroglobin"/>
    <property type="match status" value="1"/>
</dbReference>
<keyword evidence="7" id="KW-1185">Reference proteome</keyword>
<dbReference type="AlphaFoldDB" id="A0AAW0H2T6"/>
<evidence type="ECO:0000256" key="1">
    <source>
        <dbReference type="ARBA" id="ARBA00004613"/>
    </source>
</evidence>
<dbReference type="EMBL" id="JBBHLL010001487">
    <property type="protein sequence ID" value="KAK7796036.1"/>
    <property type="molecule type" value="Genomic_DNA"/>
</dbReference>
<dbReference type="SUPFAM" id="SSF48201">
    <property type="entry name" value="Uteroglobin-like"/>
    <property type="match status" value="1"/>
</dbReference>
<keyword evidence="3" id="KW-0964">Secreted</keyword>
<dbReference type="PRINTS" id="PR00827">
    <property type="entry name" value="FELALLERGEN"/>
</dbReference>
<organism evidence="6 7">
    <name type="scientific">Myodes glareolus</name>
    <name type="common">Bank vole</name>
    <name type="synonym">Clethrionomys glareolus</name>
    <dbReference type="NCBI Taxonomy" id="447135"/>
    <lineage>
        <taxon>Eukaryota</taxon>
        <taxon>Metazoa</taxon>
        <taxon>Chordata</taxon>
        <taxon>Craniata</taxon>
        <taxon>Vertebrata</taxon>
        <taxon>Euteleostomi</taxon>
        <taxon>Mammalia</taxon>
        <taxon>Eutheria</taxon>
        <taxon>Euarchontoglires</taxon>
        <taxon>Glires</taxon>
        <taxon>Rodentia</taxon>
        <taxon>Myomorpha</taxon>
        <taxon>Muroidea</taxon>
        <taxon>Cricetidae</taxon>
        <taxon>Arvicolinae</taxon>
        <taxon>Myodes</taxon>
    </lineage>
</organism>
<evidence type="ECO:0000256" key="3">
    <source>
        <dbReference type="ARBA" id="ARBA00022525"/>
    </source>
</evidence>